<organism evidence="1 2">
    <name type="scientific">Gigaspora margarita</name>
    <dbReference type="NCBI Taxonomy" id="4874"/>
    <lineage>
        <taxon>Eukaryota</taxon>
        <taxon>Fungi</taxon>
        <taxon>Fungi incertae sedis</taxon>
        <taxon>Mucoromycota</taxon>
        <taxon>Glomeromycotina</taxon>
        <taxon>Glomeromycetes</taxon>
        <taxon>Diversisporales</taxon>
        <taxon>Gigasporaceae</taxon>
        <taxon>Gigaspora</taxon>
    </lineage>
</organism>
<feature type="non-terminal residue" evidence="1">
    <location>
        <position position="1"/>
    </location>
</feature>
<sequence>RLLTRQFPEFDKRNILENYDEYVFQSNNSEYSDSNCNKVDSAEVDNVIQHKLSYMAGNAILKFIKKYRQVSTKALPRSTKDGLLFLDTLKKDYTKFLSIPVVQIKDR</sequence>
<proteinExistence type="predicted"/>
<dbReference type="EMBL" id="CAJVQB010122295">
    <property type="protein sequence ID" value="CAG8853292.1"/>
    <property type="molecule type" value="Genomic_DNA"/>
</dbReference>
<dbReference type="Proteomes" id="UP000789901">
    <property type="component" value="Unassembled WGS sequence"/>
</dbReference>
<name>A0ABN7XDI8_GIGMA</name>
<evidence type="ECO:0000313" key="2">
    <source>
        <dbReference type="Proteomes" id="UP000789901"/>
    </source>
</evidence>
<feature type="non-terminal residue" evidence="1">
    <location>
        <position position="107"/>
    </location>
</feature>
<protein>
    <submittedName>
        <fullName evidence="1">40599_t:CDS:1</fullName>
    </submittedName>
</protein>
<evidence type="ECO:0000313" key="1">
    <source>
        <dbReference type="EMBL" id="CAG8853292.1"/>
    </source>
</evidence>
<keyword evidence="2" id="KW-1185">Reference proteome</keyword>
<accession>A0ABN7XDI8</accession>
<comment type="caution">
    <text evidence="1">The sequence shown here is derived from an EMBL/GenBank/DDBJ whole genome shotgun (WGS) entry which is preliminary data.</text>
</comment>
<gene>
    <name evidence="1" type="ORF">GMARGA_LOCUS42113</name>
</gene>
<reference evidence="1 2" key="1">
    <citation type="submission" date="2021-06" db="EMBL/GenBank/DDBJ databases">
        <authorList>
            <person name="Kallberg Y."/>
            <person name="Tangrot J."/>
            <person name="Rosling A."/>
        </authorList>
    </citation>
    <scope>NUCLEOTIDE SEQUENCE [LARGE SCALE GENOMIC DNA]</scope>
    <source>
        <strain evidence="1 2">120-4 pot B 10/14</strain>
    </source>
</reference>